<dbReference type="SUPFAM" id="SSF56784">
    <property type="entry name" value="HAD-like"/>
    <property type="match status" value="1"/>
</dbReference>
<proteinExistence type="predicted"/>
<dbReference type="InterPro" id="IPR051806">
    <property type="entry name" value="HAD-like_SPP"/>
</dbReference>
<keyword evidence="1" id="KW-0378">Hydrolase</keyword>
<name>A0ABV7WM06_9MICO</name>
<dbReference type="Gene3D" id="3.40.50.1000">
    <property type="entry name" value="HAD superfamily/HAD-like"/>
    <property type="match status" value="1"/>
</dbReference>
<dbReference type="PANTHER" id="PTHR43481">
    <property type="entry name" value="FRUCTOSE-1-PHOSPHATE PHOSPHATASE"/>
    <property type="match status" value="1"/>
</dbReference>
<dbReference type="RefSeq" id="WP_340295765.1">
    <property type="nucleotide sequence ID" value="NZ_JBBEOI010000299.1"/>
</dbReference>
<gene>
    <name evidence="1" type="ORF">ACFOLH_17645</name>
</gene>
<evidence type="ECO:0000313" key="1">
    <source>
        <dbReference type="EMBL" id="MFC3690173.1"/>
    </source>
</evidence>
<dbReference type="Pfam" id="PF00702">
    <property type="entry name" value="Hydrolase"/>
    <property type="match status" value="1"/>
</dbReference>
<dbReference type="PANTHER" id="PTHR43481:SF4">
    <property type="entry name" value="GLYCEROL-1-PHOSPHATE PHOSPHOHYDROLASE 1-RELATED"/>
    <property type="match status" value="1"/>
</dbReference>
<reference evidence="2" key="1">
    <citation type="journal article" date="2019" name="Int. J. Syst. Evol. Microbiol.">
        <title>The Global Catalogue of Microorganisms (GCM) 10K type strain sequencing project: providing services to taxonomists for standard genome sequencing and annotation.</title>
        <authorList>
            <consortium name="The Broad Institute Genomics Platform"/>
            <consortium name="The Broad Institute Genome Sequencing Center for Infectious Disease"/>
            <person name="Wu L."/>
            <person name="Ma J."/>
        </authorList>
    </citation>
    <scope>NUCLEOTIDE SEQUENCE [LARGE SCALE GENOMIC DNA]</scope>
    <source>
        <strain evidence="2">NCAIM B.02333</strain>
    </source>
</reference>
<dbReference type="Gene3D" id="1.10.150.240">
    <property type="entry name" value="Putative phosphatase, domain 2"/>
    <property type="match status" value="1"/>
</dbReference>
<dbReference type="InterPro" id="IPR036412">
    <property type="entry name" value="HAD-like_sf"/>
</dbReference>
<dbReference type="SFLD" id="SFLDS00003">
    <property type="entry name" value="Haloacid_Dehalogenase"/>
    <property type="match status" value="1"/>
</dbReference>
<comment type="caution">
    <text evidence="1">The sequence shown here is derived from an EMBL/GenBank/DDBJ whole genome shotgun (WGS) entry which is preliminary data.</text>
</comment>
<accession>A0ABV7WM06</accession>
<evidence type="ECO:0000313" key="2">
    <source>
        <dbReference type="Proteomes" id="UP001595685"/>
    </source>
</evidence>
<dbReference type="InterPro" id="IPR023198">
    <property type="entry name" value="PGP-like_dom2"/>
</dbReference>
<dbReference type="Proteomes" id="UP001595685">
    <property type="component" value="Unassembled WGS sequence"/>
</dbReference>
<sequence>MTAAALPARPDAALFDAVLFDMDGTLVDSTPSVVRCWLRLAEENGITPEALQAAAGHGRPARDIVADLFEPPAREAALVRITHLEVTDLEGVVALPGAADALLASGDRGAIVTSCTAPLATARQQAAGIPVPAVVVTADDVVRGKPDPEPFLTAARILGVDPSRCLVVEDAPAGLAAGRAAGMTTLAVTTTHTAEELDADHVVGDLSGVRLDPSGDGVRLHLV</sequence>
<dbReference type="EMBL" id="JBHRWW010000017">
    <property type="protein sequence ID" value="MFC3690173.1"/>
    <property type="molecule type" value="Genomic_DNA"/>
</dbReference>
<dbReference type="InterPro" id="IPR023214">
    <property type="entry name" value="HAD_sf"/>
</dbReference>
<dbReference type="SFLD" id="SFLDG01129">
    <property type="entry name" value="C1.5:_HAD__Beta-PGM__Phosphata"/>
    <property type="match status" value="1"/>
</dbReference>
<dbReference type="NCBIfam" id="TIGR01509">
    <property type="entry name" value="HAD-SF-IA-v3"/>
    <property type="match status" value="1"/>
</dbReference>
<protein>
    <submittedName>
        <fullName evidence="1">HAD-IA family hydrolase</fullName>
    </submittedName>
</protein>
<dbReference type="InterPro" id="IPR006439">
    <property type="entry name" value="HAD-SF_hydro_IA"/>
</dbReference>
<keyword evidence="2" id="KW-1185">Reference proteome</keyword>
<organism evidence="1 2">
    <name type="scientific">Aquipuribacter hungaricus</name>
    <dbReference type="NCBI Taxonomy" id="545624"/>
    <lineage>
        <taxon>Bacteria</taxon>
        <taxon>Bacillati</taxon>
        <taxon>Actinomycetota</taxon>
        <taxon>Actinomycetes</taxon>
        <taxon>Micrococcales</taxon>
        <taxon>Intrasporangiaceae</taxon>
        <taxon>Aquipuribacter</taxon>
    </lineage>
</organism>
<dbReference type="GO" id="GO:0016787">
    <property type="term" value="F:hydrolase activity"/>
    <property type="evidence" value="ECO:0007669"/>
    <property type="project" value="UniProtKB-KW"/>
</dbReference>